<evidence type="ECO:0000256" key="8">
    <source>
        <dbReference type="ARBA" id="ARBA00023315"/>
    </source>
</evidence>
<keyword evidence="5 11" id="KW-0472">Membrane</keyword>
<dbReference type="Pfam" id="PF01529">
    <property type="entry name" value="DHHC"/>
    <property type="match status" value="1"/>
</dbReference>
<dbReference type="GO" id="GO:0005783">
    <property type="term" value="C:endoplasmic reticulum"/>
    <property type="evidence" value="ECO:0007669"/>
    <property type="project" value="TreeGrafter"/>
</dbReference>
<evidence type="ECO:0000256" key="6">
    <source>
        <dbReference type="ARBA" id="ARBA00023139"/>
    </source>
</evidence>
<feature type="compositionally biased region" description="Polar residues" evidence="12">
    <location>
        <begin position="1"/>
        <end position="18"/>
    </location>
</feature>
<evidence type="ECO:0000256" key="7">
    <source>
        <dbReference type="ARBA" id="ARBA00023288"/>
    </source>
</evidence>
<dbReference type="GO" id="GO:0005794">
    <property type="term" value="C:Golgi apparatus"/>
    <property type="evidence" value="ECO:0007669"/>
    <property type="project" value="TreeGrafter"/>
</dbReference>
<feature type="region of interest" description="Disordered" evidence="12">
    <location>
        <begin position="577"/>
        <end position="597"/>
    </location>
</feature>
<comment type="caution">
    <text evidence="14">The sequence shown here is derived from an EMBL/GenBank/DDBJ whole genome shotgun (WGS) entry which is preliminary data.</text>
</comment>
<feature type="compositionally biased region" description="Polar residues" evidence="12">
    <location>
        <begin position="68"/>
        <end position="81"/>
    </location>
</feature>
<feature type="domain" description="Palmitoyltransferase DHHC" evidence="13">
    <location>
        <begin position="440"/>
        <end position="551"/>
    </location>
</feature>
<evidence type="ECO:0000256" key="11">
    <source>
        <dbReference type="RuleBase" id="RU079119"/>
    </source>
</evidence>
<keyword evidence="7" id="KW-0449">Lipoprotein</keyword>
<dbReference type="OrthoDB" id="9909019at2759"/>
<feature type="region of interest" description="Disordered" evidence="12">
    <location>
        <begin position="1"/>
        <end position="310"/>
    </location>
</feature>
<dbReference type="AlphaFoldDB" id="A0A7C8ITI6"/>
<dbReference type="Proteomes" id="UP000481858">
    <property type="component" value="Unassembled WGS sequence"/>
</dbReference>
<evidence type="ECO:0000313" key="14">
    <source>
        <dbReference type="EMBL" id="KAF2968685.1"/>
    </source>
</evidence>
<dbReference type="InterPro" id="IPR039859">
    <property type="entry name" value="PFA4/ZDH16/20/ERF2-like"/>
</dbReference>
<comment type="subcellular location">
    <subcellularLocation>
        <location evidence="1">Endomembrane system</location>
        <topology evidence="1">Multi-pass membrane protein</topology>
    </subcellularLocation>
</comment>
<feature type="transmembrane region" description="Helical" evidence="11">
    <location>
        <begin position="468"/>
        <end position="493"/>
    </location>
</feature>
<feature type="transmembrane region" description="Helical" evidence="11">
    <location>
        <begin position="513"/>
        <end position="537"/>
    </location>
</feature>
<reference evidence="14 15" key="1">
    <citation type="submission" date="2019-12" db="EMBL/GenBank/DDBJ databases">
        <title>Draft genome sequence of the ascomycete Xylaria multiplex DSM 110363.</title>
        <authorList>
            <person name="Buettner E."/>
            <person name="Kellner H."/>
        </authorList>
    </citation>
    <scope>NUCLEOTIDE SEQUENCE [LARGE SCALE GENOMIC DNA]</scope>
    <source>
        <strain evidence="14 15">DSM 110363</strain>
    </source>
</reference>
<proteinExistence type="inferred from homology"/>
<feature type="compositionally biased region" description="Polar residues" evidence="12">
    <location>
        <begin position="233"/>
        <end position="245"/>
    </location>
</feature>
<name>A0A7C8ITI6_9PEZI</name>
<dbReference type="PROSITE" id="PS50216">
    <property type="entry name" value="DHHC"/>
    <property type="match status" value="1"/>
</dbReference>
<dbReference type="GO" id="GO:0019706">
    <property type="term" value="F:protein-cysteine S-palmitoyltransferase activity"/>
    <property type="evidence" value="ECO:0007669"/>
    <property type="project" value="UniProtKB-EC"/>
</dbReference>
<feature type="compositionally biased region" description="Low complexity" evidence="12">
    <location>
        <begin position="90"/>
        <end position="99"/>
    </location>
</feature>
<dbReference type="EC" id="2.3.1.225" evidence="11"/>
<keyword evidence="15" id="KW-1185">Reference proteome</keyword>
<dbReference type="InterPro" id="IPR001594">
    <property type="entry name" value="Palmitoyltrfase_DHHC"/>
</dbReference>
<protein>
    <recommendedName>
        <fullName evidence="11">Palmitoyltransferase</fullName>
        <ecNumber evidence="11">2.3.1.225</ecNumber>
    </recommendedName>
</protein>
<keyword evidence="4 11" id="KW-1133">Transmembrane helix</keyword>
<evidence type="ECO:0000256" key="4">
    <source>
        <dbReference type="ARBA" id="ARBA00022989"/>
    </source>
</evidence>
<gene>
    <name evidence="14" type="ORF">GQX73_g4863</name>
</gene>
<keyword evidence="2 11" id="KW-0808">Transferase</keyword>
<sequence length="620" mass="68171">MASHAQPTSPISPSSNDESLPSPLFPPRPPSVISSRMTDIASEDGDTAGPAIKKSSHATESRPGTAITGMSSSRGGWSQSLPLRKGLQRGSISGSVGSGRPLSSASRTSRSHAPLASHAFFRPMSSQKLQAQRAPRPPSIGQHRLSIDDLPDEDDQSHIAPHEILVPATTSRNNQPTRDLEDMQPPPSRGTEVTEPYDRITTTTSPTHGYYPTASVTDSVSPLHRKQAEENGLTLNLEKTSTYRNAGSPPSPARTPHSFRSNLFIPGMGDPATNRPSHDMHGAEKLSSGASSPRLADDTAGSSAKESRPNAQLGRNYEYFEGNTVFCLGGRLQNTRHRPINIGTGFLIVLPAALFFGACAPYLWHNLSPAVPIIFAYIFVISMSSFLRASLTDPGILPRNLHQFPPVDEDEDPLRLAPPTNDWTLIKSAESSIAAMEVPTKFCRSCNIWRPPRAHHCRLCDNCGVETIGIFFTFVTSTTIMALYLVGISLAQISIYSRREGVSFGQAIDHFRIAFFLVIYGILGLLYPVALSGYHLFLMARGETTREFLNSHKLLKQDRPPTYYRFKYHYEEGDQRFGERRDVQENRKPADSQDVEMHSVRPFQGPVSLRNEVSTSRSNL</sequence>
<evidence type="ECO:0000313" key="15">
    <source>
        <dbReference type="Proteomes" id="UP000481858"/>
    </source>
</evidence>
<keyword evidence="6" id="KW-0564">Palmitate</keyword>
<evidence type="ECO:0000256" key="3">
    <source>
        <dbReference type="ARBA" id="ARBA00022692"/>
    </source>
</evidence>
<dbReference type="EMBL" id="WUBL01000047">
    <property type="protein sequence ID" value="KAF2968685.1"/>
    <property type="molecule type" value="Genomic_DNA"/>
</dbReference>
<dbReference type="PANTHER" id="PTHR22883">
    <property type="entry name" value="ZINC FINGER DHHC DOMAIN CONTAINING PROTEIN"/>
    <property type="match status" value="1"/>
</dbReference>
<evidence type="ECO:0000259" key="13">
    <source>
        <dbReference type="Pfam" id="PF01529"/>
    </source>
</evidence>
<keyword evidence="8 11" id="KW-0012">Acyltransferase</keyword>
<comment type="catalytic activity">
    <reaction evidence="10 11">
        <text>L-cysteinyl-[protein] + hexadecanoyl-CoA = S-hexadecanoyl-L-cysteinyl-[protein] + CoA</text>
        <dbReference type="Rhea" id="RHEA:36683"/>
        <dbReference type="Rhea" id="RHEA-COMP:10131"/>
        <dbReference type="Rhea" id="RHEA-COMP:11032"/>
        <dbReference type="ChEBI" id="CHEBI:29950"/>
        <dbReference type="ChEBI" id="CHEBI:57287"/>
        <dbReference type="ChEBI" id="CHEBI:57379"/>
        <dbReference type="ChEBI" id="CHEBI:74151"/>
        <dbReference type="EC" id="2.3.1.225"/>
    </reaction>
</comment>
<accession>A0A7C8ITI6</accession>
<organism evidence="14 15">
    <name type="scientific">Xylaria multiplex</name>
    <dbReference type="NCBI Taxonomy" id="323545"/>
    <lineage>
        <taxon>Eukaryota</taxon>
        <taxon>Fungi</taxon>
        <taxon>Dikarya</taxon>
        <taxon>Ascomycota</taxon>
        <taxon>Pezizomycotina</taxon>
        <taxon>Sordariomycetes</taxon>
        <taxon>Xylariomycetidae</taxon>
        <taxon>Xylariales</taxon>
        <taxon>Xylariaceae</taxon>
        <taxon>Xylaria</taxon>
    </lineage>
</organism>
<evidence type="ECO:0000256" key="2">
    <source>
        <dbReference type="ARBA" id="ARBA00022679"/>
    </source>
</evidence>
<dbReference type="InParanoid" id="A0A7C8ITI6"/>
<evidence type="ECO:0000256" key="9">
    <source>
        <dbReference type="ARBA" id="ARBA00023463"/>
    </source>
</evidence>
<evidence type="ECO:0000256" key="1">
    <source>
        <dbReference type="ARBA" id="ARBA00004127"/>
    </source>
</evidence>
<dbReference type="PANTHER" id="PTHR22883:SF43">
    <property type="entry name" value="PALMITOYLTRANSFERASE APP"/>
    <property type="match status" value="1"/>
</dbReference>
<dbReference type="GO" id="GO:0006612">
    <property type="term" value="P:protein targeting to membrane"/>
    <property type="evidence" value="ECO:0007669"/>
    <property type="project" value="TreeGrafter"/>
</dbReference>
<keyword evidence="3 11" id="KW-0812">Transmembrane</keyword>
<comment type="similarity">
    <text evidence="9">Belongs to the DHHC palmitoyltransferase family. ERF2/ZDHHC9 subfamily.</text>
</comment>
<feature type="transmembrane region" description="Helical" evidence="11">
    <location>
        <begin position="370"/>
        <end position="391"/>
    </location>
</feature>
<evidence type="ECO:0000256" key="10">
    <source>
        <dbReference type="ARBA" id="ARBA00048048"/>
    </source>
</evidence>
<evidence type="ECO:0000256" key="12">
    <source>
        <dbReference type="SAM" id="MobiDB-lite"/>
    </source>
</evidence>
<evidence type="ECO:0000256" key="5">
    <source>
        <dbReference type="ARBA" id="ARBA00023136"/>
    </source>
</evidence>
<comment type="domain">
    <text evidence="11">The DHHC domain is required for palmitoyltransferase activity.</text>
</comment>
<feature type="compositionally biased region" description="Polar residues" evidence="12">
    <location>
        <begin position="168"/>
        <end position="177"/>
    </location>
</feature>
<feature type="transmembrane region" description="Helical" evidence="11">
    <location>
        <begin position="340"/>
        <end position="364"/>
    </location>
</feature>